<dbReference type="EMBL" id="MU117982">
    <property type="protein sequence ID" value="KAF9650660.1"/>
    <property type="molecule type" value="Genomic_DNA"/>
</dbReference>
<evidence type="ECO:0000313" key="2">
    <source>
        <dbReference type="Proteomes" id="UP000886501"/>
    </source>
</evidence>
<accession>A0ACB6ZLG4</accession>
<comment type="caution">
    <text evidence="1">The sequence shown here is derived from an EMBL/GenBank/DDBJ whole genome shotgun (WGS) entry which is preliminary data.</text>
</comment>
<protein>
    <submittedName>
        <fullName evidence="1">Uncharacterized protein</fullName>
    </submittedName>
</protein>
<reference evidence="1" key="1">
    <citation type="submission" date="2019-10" db="EMBL/GenBank/DDBJ databases">
        <authorList>
            <consortium name="DOE Joint Genome Institute"/>
            <person name="Kuo A."/>
            <person name="Miyauchi S."/>
            <person name="Kiss E."/>
            <person name="Drula E."/>
            <person name="Kohler A."/>
            <person name="Sanchez-Garcia M."/>
            <person name="Andreopoulos B."/>
            <person name="Barry K.W."/>
            <person name="Bonito G."/>
            <person name="Buee M."/>
            <person name="Carver A."/>
            <person name="Chen C."/>
            <person name="Cichocki N."/>
            <person name="Clum A."/>
            <person name="Culley D."/>
            <person name="Crous P.W."/>
            <person name="Fauchery L."/>
            <person name="Girlanda M."/>
            <person name="Hayes R."/>
            <person name="Keri Z."/>
            <person name="Labutti K."/>
            <person name="Lipzen A."/>
            <person name="Lombard V."/>
            <person name="Magnuson J."/>
            <person name="Maillard F."/>
            <person name="Morin E."/>
            <person name="Murat C."/>
            <person name="Nolan M."/>
            <person name="Ohm R."/>
            <person name="Pangilinan J."/>
            <person name="Pereira M."/>
            <person name="Perotto S."/>
            <person name="Peter M."/>
            <person name="Riley R."/>
            <person name="Sitrit Y."/>
            <person name="Stielow B."/>
            <person name="Szollosi G."/>
            <person name="Zifcakova L."/>
            <person name="Stursova M."/>
            <person name="Spatafora J.W."/>
            <person name="Tedersoo L."/>
            <person name="Vaario L.-M."/>
            <person name="Yamada A."/>
            <person name="Yan M."/>
            <person name="Wang P."/>
            <person name="Xu J."/>
            <person name="Bruns T."/>
            <person name="Baldrian P."/>
            <person name="Vilgalys R."/>
            <person name="Henrissat B."/>
            <person name="Grigoriev I.V."/>
            <person name="Hibbett D."/>
            <person name="Nagy L.G."/>
            <person name="Martin F.M."/>
        </authorList>
    </citation>
    <scope>NUCLEOTIDE SEQUENCE</scope>
    <source>
        <strain evidence="1">P2</strain>
    </source>
</reference>
<keyword evidence="2" id="KW-1185">Reference proteome</keyword>
<proteinExistence type="predicted"/>
<evidence type="ECO:0000313" key="1">
    <source>
        <dbReference type="EMBL" id="KAF9650660.1"/>
    </source>
</evidence>
<gene>
    <name evidence="1" type="ORF">BDM02DRAFT_3111680</name>
</gene>
<organism evidence="1 2">
    <name type="scientific">Thelephora ganbajun</name>
    <name type="common">Ganba fungus</name>
    <dbReference type="NCBI Taxonomy" id="370292"/>
    <lineage>
        <taxon>Eukaryota</taxon>
        <taxon>Fungi</taxon>
        <taxon>Dikarya</taxon>
        <taxon>Basidiomycota</taxon>
        <taxon>Agaricomycotina</taxon>
        <taxon>Agaricomycetes</taxon>
        <taxon>Thelephorales</taxon>
        <taxon>Thelephoraceae</taxon>
        <taxon>Thelephora</taxon>
    </lineage>
</organism>
<dbReference type="Proteomes" id="UP000886501">
    <property type="component" value="Unassembled WGS sequence"/>
</dbReference>
<reference evidence="1" key="2">
    <citation type="journal article" date="2020" name="Nat. Commun.">
        <title>Large-scale genome sequencing of mycorrhizal fungi provides insights into the early evolution of symbiotic traits.</title>
        <authorList>
            <person name="Miyauchi S."/>
            <person name="Kiss E."/>
            <person name="Kuo A."/>
            <person name="Drula E."/>
            <person name="Kohler A."/>
            <person name="Sanchez-Garcia M."/>
            <person name="Morin E."/>
            <person name="Andreopoulos B."/>
            <person name="Barry K.W."/>
            <person name="Bonito G."/>
            <person name="Buee M."/>
            <person name="Carver A."/>
            <person name="Chen C."/>
            <person name="Cichocki N."/>
            <person name="Clum A."/>
            <person name="Culley D."/>
            <person name="Crous P.W."/>
            <person name="Fauchery L."/>
            <person name="Girlanda M."/>
            <person name="Hayes R.D."/>
            <person name="Keri Z."/>
            <person name="LaButti K."/>
            <person name="Lipzen A."/>
            <person name="Lombard V."/>
            <person name="Magnuson J."/>
            <person name="Maillard F."/>
            <person name="Murat C."/>
            <person name="Nolan M."/>
            <person name="Ohm R.A."/>
            <person name="Pangilinan J."/>
            <person name="Pereira M.F."/>
            <person name="Perotto S."/>
            <person name="Peter M."/>
            <person name="Pfister S."/>
            <person name="Riley R."/>
            <person name="Sitrit Y."/>
            <person name="Stielow J.B."/>
            <person name="Szollosi G."/>
            <person name="Zifcakova L."/>
            <person name="Stursova M."/>
            <person name="Spatafora J.W."/>
            <person name="Tedersoo L."/>
            <person name="Vaario L.M."/>
            <person name="Yamada A."/>
            <person name="Yan M."/>
            <person name="Wang P."/>
            <person name="Xu J."/>
            <person name="Bruns T."/>
            <person name="Baldrian P."/>
            <person name="Vilgalys R."/>
            <person name="Dunand C."/>
            <person name="Henrissat B."/>
            <person name="Grigoriev I.V."/>
            <person name="Hibbett D."/>
            <person name="Nagy L.G."/>
            <person name="Martin F.M."/>
        </authorList>
    </citation>
    <scope>NUCLEOTIDE SEQUENCE</scope>
    <source>
        <strain evidence="1">P2</strain>
    </source>
</reference>
<name>A0ACB6ZLG4_THEGA</name>
<sequence length="470" mass="52219">MPAATSAANKQQKEKKIIALKYSDGHPLTRQDLQYDLLHHIFADPHQVFTNPYPTNPGQTPQPKLTFRDLYLNTILHSPKCSRGPRDKALENKNFGTEFAKMSLLTNVGRINTTMAFFPELRTQLRTYHPVPPLQKTDGNLQDAPRIKNILKDCFLSSEGKGVPSPSPTEILSRLNQGQSPPTTVVNLLFAITSPSYSPIVARSHLNAGYNLEWADLFTPVPYSSASRAQAFLWLCYHYLESNTGNPYTDEFASANSGLAPQLTPLTPEAVADENVDTSEELAWGVQMAEKRLEFLAKVKAEKEQEERDKARAKEQERERLVSGLTGGHPKSSARRTSSTHPHPGSSSRPRKDKRASSSRAERDALPPSAFSLRNHELDGRPLSPCSHSQNGAHHSRRNTTRRLGSDSYHLPPVGWPRRTLVDNAFQLALTTDPLADSGEEDEDARCDYSKLLHNDVTLPTGTLNYAGPC</sequence>